<evidence type="ECO:0000256" key="4">
    <source>
        <dbReference type="ARBA" id="ARBA00070403"/>
    </source>
</evidence>
<name>A0A316FXQ0_9GAMM</name>
<dbReference type="Gene3D" id="1.10.3880.10">
    <property type="entry name" value="Fe(II) trafficking protein YggX"/>
    <property type="match status" value="1"/>
</dbReference>
<evidence type="ECO:0000256" key="1">
    <source>
        <dbReference type="ARBA" id="ARBA00023004"/>
    </source>
</evidence>
<dbReference type="Proteomes" id="UP000245790">
    <property type="component" value="Unassembled WGS sequence"/>
</dbReference>
<dbReference type="OrthoDB" id="9804318at2"/>
<keyword evidence="1 5" id="KW-0408">Iron</keyword>
<dbReference type="AlphaFoldDB" id="A0A316FXQ0"/>
<protein>
    <recommendedName>
        <fullName evidence="4 5">Probable Fe(2+)-trafficking protein</fullName>
    </recommendedName>
</protein>
<evidence type="ECO:0000313" key="6">
    <source>
        <dbReference type="EMBL" id="PWK46857.1"/>
    </source>
</evidence>
<dbReference type="PANTHER" id="PTHR36965">
    <property type="entry name" value="FE(2+)-TRAFFICKING PROTEIN-RELATED"/>
    <property type="match status" value="1"/>
</dbReference>
<proteinExistence type="inferred from homology"/>
<gene>
    <name evidence="6" type="ORF">C8D97_11294</name>
</gene>
<dbReference type="SUPFAM" id="SSF111148">
    <property type="entry name" value="YggX-like"/>
    <property type="match status" value="1"/>
</dbReference>
<dbReference type="PANTHER" id="PTHR36965:SF1">
    <property type="entry name" value="FE(2+)-TRAFFICKING PROTEIN-RELATED"/>
    <property type="match status" value="1"/>
</dbReference>
<dbReference type="Pfam" id="PF04362">
    <property type="entry name" value="Iron_traffic"/>
    <property type="match status" value="1"/>
</dbReference>
<dbReference type="HAMAP" id="MF_00686">
    <property type="entry name" value="Fe_traffic_YggX"/>
    <property type="match status" value="1"/>
</dbReference>
<comment type="caution">
    <text evidence="6">The sequence shown here is derived from an EMBL/GenBank/DDBJ whole genome shotgun (WGS) entry which is preliminary data.</text>
</comment>
<dbReference type="PIRSF" id="PIRSF029827">
    <property type="entry name" value="Fe_traffic_YggX"/>
    <property type="match status" value="1"/>
</dbReference>
<reference evidence="6 7" key="1">
    <citation type="submission" date="2018-05" db="EMBL/GenBank/DDBJ databases">
        <title>Genomic Encyclopedia of Type Strains, Phase IV (KMG-IV): sequencing the most valuable type-strain genomes for metagenomic binning, comparative biology and taxonomic classification.</title>
        <authorList>
            <person name="Goeker M."/>
        </authorList>
    </citation>
    <scope>NUCLEOTIDE SEQUENCE [LARGE SCALE GENOMIC DNA]</scope>
    <source>
        <strain evidence="6 7">DSM 25350</strain>
    </source>
</reference>
<comment type="similarity">
    <text evidence="3 5">Belongs to the Fe(2+)-trafficking protein family.</text>
</comment>
<dbReference type="NCBIfam" id="NF003817">
    <property type="entry name" value="PRK05408.1"/>
    <property type="match status" value="1"/>
</dbReference>
<evidence type="ECO:0000256" key="5">
    <source>
        <dbReference type="HAMAP-Rule" id="MF_00686"/>
    </source>
</evidence>
<keyword evidence="7" id="KW-1185">Reference proteome</keyword>
<dbReference type="RefSeq" id="WP_109764727.1">
    <property type="nucleotide sequence ID" value="NZ_QGGU01000012.1"/>
</dbReference>
<evidence type="ECO:0000313" key="7">
    <source>
        <dbReference type="Proteomes" id="UP000245790"/>
    </source>
</evidence>
<sequence>MSRTVHCKKLDKELPGLNAPTYPGELGQKIYKEISMQAWQMWLQHQTMLINEKRLNVIEPETRKYLAGEMEKFLFGGDYDKPEGYIPPEKAE</sequence>
<comment type="function">
    <text evidence="2">Could be a mediator in iron transactions between iron acquisition and iron-requiring processes, such as synthesis and/or repair of Fe-S clusters in biosynthetic enzymes. Necessary to maintain high levels of aconitase under oxidative stress.</text>
</comment>
<dbReference type="FunFam" id="1.10.3880.10:FF:000001">
    <property type="entry name" value="Probable Fe(2+)-trafficking protein"/>
    <property type="match status" value="1"/>
</dbReference>
<evidence type="ECO:0000256" key="3">
    <source>
        <dbReference type="ARBA" id="ARBA00061679"/>
    </source>
</evidence>
<dbReference type="EMBL" id="QGGU01000012">
    <property type="protein sequence ID" value="PWK46857.1"/>
    <property type="molecule type" value="Genomic_DNA"/>
</dbReference>
<dbReference type="GO" id="GO:0005829">
    <property type="term" value="C:cytosol"/>
    <property type="evidence" value="ECO:0007669"/>
    <property type="project" value="TreeGrafter"/>
</dbReference>
<organism evidence="6 7">
    <name type="scientific">Pleionea mediterranea</name>
    <dbReference type="NCBI Taxonomy" id="523701"/>
    <lineage>
        <taxon>Bacteria</taxon>
        <taxon>Pseudomonadati</taxon>
        <taxon>Pseudomonadota</taxon>
        <taxon>Gammaproteobacteria</taxon>
        <taxon>Oceanospirillales</taxon>
        <taxon>Pleioneaceae</taxon>
        <taxon>Pleionea</taxon>
    </lineage>
</organism>
<accession>A0A316FXQ0</accession>
<dbReference type="GO" id="GO:0005506">
    <property type="term" value="F:iron ion binding"/>
    <property type="evidence" value="ECO:0007669"/>
    <property type="project" value="UniProtKB-UniRule"/>
</dbReference>
<dbReference type="InterPro" id="IPR036766">
    <property type="entry name" value="Fe_traffick_prot_YggX_sf"/>
</dbReference>
<evidence type="ECO:0000256" key="2">
    <source>
        <dbReference type="ARBA" id="ARBA00053793"/>
    </source>
</evidence>
<dbReference type="InterPro" id="IPR007457">
    <property type="entry name" value="Fe_traffick_prot_YggX"/>
</dbReference>
<dbReference type="GO" id="GO:0034599">
    <property type="term" value="P:cellular response to oxidative stress"/>
    <property type="evidence" value="ECO:0007669"/>
    <property type="project" value="TreeGrafter"/>
</dbReference>